<dbReference type="RefSeq" id="WP_161762207.1">
    <property type="nucleotide sequence ID" value="NZ_JAAATX020000006.1"/>
</dbReference>
<evidence type="ECO:0000256" key="1">
    <source>
        <dbReference type="SAM" id="SignalP"/>
    </source>
</evidence>
<dbReference type="CDD" id="cd14789">
    <property type="entry name" value="Tiki"/>
    <property type="match status" value="1"/>
</dbReference>
<accession>A0ABS6J3N4</accession>
<proteinExistence type="predicted"/>
<dbReference type="InterPro" id="IPR002816">
    <property type="entry name" value="TraB/PrgY/GumN_fam"/>
</dbReference>
<feature type="chain" id="PRO_5046194368" evidence="1">
    <location>
        <begin position="22"/>
        <end position="330"/>
    </location>
</feature>
<dbReference type="PANTHER" id="PTHR40590">
    <property type="entry name" value="CYTOPLASMIC PROTEIN-RELATED"/>
    <property type="match status" value="1"/>
</dbReference>
<feature type="signal peptide" evidence="1">
    <location>
        <begin position="1"/>
        <end position="21"/>
    </location>
</feature>
<dbReference type="EMBL" id="JAAATX020000006">
    <property type="protein sequence ID" value="MBU9698072.1"/>
    <property type="molecule type" value="Genomic_DNA"/>
</dbReference>
<protein>
    <submittedName>
        <fullName evidence="2">TraB/GumN family protein</fullName>
    </submittedName>
</protein>
<dbReference type="InterPro" id="IPR047111">
    <property type="entry name" value="YbaP-like"/>
</dbReference>
<reference evidence="2 3" key="1">
    <citation type="submission" date="2021-06" db="EMBL/GenBank/DDBJ databases">
        <title>Rhodobacteraceae bacterium strain HSP-20.</title>
        <authorList>
            <person name="Chen W.-M."/>
        </authorList>
    </citation>
    <scope>NUCLEOTIDE SEQUENCE [LARGE SCALE GENOMIC DNA]</scope>
    <source>
        <strain evidence="2 3">HSP-20</strain>
    </source>
</reference>
<keyword evidence="3" id="KW-1185">Reference proteome</keyword>
<dbReference type="Proteomes" id="UP000731907">
    <property type="component" value="Unassembled WGS sequence"/>
</dbReference>
<dbReference type="Pfam" id="PF01963">
    <property type="entry name" value="TraB_PrgY_gumN"/>
    <property type="match status" value="1"/>
</dbReference>
<comment type="caution">
    <text evidence="2">The sequence shown here is derived from an EMBL/GenBank/DDBJ whole genome shotgun (WGS) entry which is preliminary data.</text>
</comment>
<gene>
    <name evidence="2" type="ORF">GU927_009430</name>
</gene>
<keyword evidence="1" id="KW-0732">Signal</keyword>
<organism evidence="2 3">
    <name type="scientific">Paragemmobacter amnigenus</name>
    <dbReference type="NCBI Taxonomy" id="2852097"/>
    <lineage>
        <taxon>Bacteria</taxon>
        <taxon>Pseudomonadati</taxon>
        <taxon>Pseudomonadota</taxon>
        <taxon>Alphaproteobacteria</taxon>
        <taxon>Rhodobacterales</taxon>
        <taxon>Paracoccaceae</taxon>
        <taxon>Paragemmobacter</taxon>
    </lineage>
</organism>
<sequence length="330" mass="35573">MSRPLLALLTAALLLPAMARAECAGQNILDSLPDADRSALHAAADAVPNPRGLLWRATRGDSTVHLVGTYHLDDPRHAATMARITPLIDATTTVLVEAGPQEEAALMADLARDPSLMVATEGPTLREALPDEEWALLADAMRARGLPPFMVSKFRPWYVSMLLAIPACDGAVAVAKGGLDGMVIDHATGRGIPVLALEPHETVFRLFQSMSFEDQLGMIRSSLALEPRSADYAVTLADAYFAEEPRLIWELTRHLSLTAPGADVPTVQADFTRMEQTLMTDRNRAWIPVIEQAAADGPVLAAFGALHLPGETGVLRLLEDAGWTVERLPL</sequence>
<evidence type="ECO:0000313" key="2">
    <source>
        <dbReference type="EMBL" id="MBU9698072.1"/>
    </source>
</evidence>
<evidence type="ECO:0000313" key="3">
    <source>
        <dbReference type="Proteomes" id="UP000731907"/>
    </source>
</evidence>
<name>A0ABS6J3N4_9RHOB</name>
<dbReference type="PANTHER" id="PTHR40590:SF1">
    <property type="entry name" value="CYTOPLASMIC PROTEIN"/>
    <property type="match status" value="1"/>
</dbReference>